<organism evidence="2 3">
    <name type="scientific">Saccharopolyspora gregorii</name>
    <dbReference type="NCBI Taxonomy" id="33914"/>
    <lineage>
        <taxon>Bacteria</taxon>
        <taxon>Bacillati</taxon>
        <taxon>Actinomycetota</taxon>
        <taxon>Actinomycetes</taxon>
        <taxon>Pseudonocardiales</taxon>
        <taxon>Pseudonocardiaceae</taxon>
        <taxon>Saccharopolyspora</taxon>
    </lineage>
</organism>
<comment type="caution">
    <text evidence="2">The sequence shown here is derived from an EMBL/GenBank/DDBJ whole genome shotgun (WGS) entry which is preliminary data.</text>
</comment>
<gene>
    <name evidence="2" type="ORF">GCM10020366_24740</name>
</gene>
<keyword evidence="3" id="KW-1185">Reference proteome</keyword>
<name>A0ABP6RNJ2_9PSEU</name>
<dbReference type="InterPro" id="IPR036388">
    <property type="entry name" value="WH-like_DNA-bd_sf"/>
</dbReference>
<dbReference type="PANTHER" id="PTHR43252:SF6">
    <property type="entry name" value="NEGATIVE TRANSCRIPTION REGULATOR PADR"/>
    <property type="match status" value="1"/>
</dbReference>
<evidence type="ECO:0000313" key="2">
    <source>
        <dbReference type="EMBL" id="GAA3357295.1"/>
    </source>
</evidence>
<dbReference type="InterPro" id="IPR036390">
    <property type="entry name" value="WH_DNA-bd_sf"/>
</dbReference>
<dbReference type="InterPro" id="IPR005149">
    <property type="entry name" value="Tscrpt_reg_PadR_N"/>
</dbReference>
<dbReference type="PANTHER" id="PTHR43252">
    <property type="entry name" value="TRANSCRIPTIONAL REGULATOR YQJI"/>
    <property type="match status" value="1"/>
</dbReference>
<proteinExistence type="predicted"/>
<evidence type="ECO:0000313" key="3">
    <source>
        <dbReference type="Proteomes" id="UP001500483"/>
    </source>
</evidence>
<protein>
    <submittedName>
        <fullName evidence="2">PadR family transcriptional regulator</fullName>
    </submittedName>
</protein>
<reference evidence="3" key="1">
    <citation type="journal article" date="2019" name="Int. J. Syst. Evol. Microbiol.">
        <title>The Global Catalogue of Microorganisms (GCM) 10K type strain sequencing project: providing services to taxonomists for standard genome sequencing and annotation.</title>
        <authorList>
            <consortium name="The Broad Institute Genomics Platform"/>
            <consortium name="The Broad Institute Genome Sequencing Center for Infectious Disease"/>
            <person name="Wu L."/>
            <person name="Ma J."/>
        </authorList>
    </citation>
    <scope>NUCLEOTIDE SEQUENCE [LARGE SCALE GENOMIC DNA]</scope>
    <source>
        <strain evidence="3">JCM 9687</strain>
    </source>
</reference>
<sequence>MWIDVLLLAHLAKEPSHGYELRKRVEEGTGFALSNNSLYPALRRFAEAAAVTRSAEPQEGRPPRNVYTITEVGRELLHDMLAELPAELAADEPEFLARLAHFDWLTADERLGVVESRRCALRQRRDRLSALTRTGASTWGQEALDESLRRLRAELDWLDGIAARATADLPPQEEH</sequence>
<dbReference type="Pfam" id="PF03551">
    <property type="entry name" value="PadR"/>
    <property type="match status" value="1"/>
</dbReference>
<dbReference type="RefSeq" id="WP_344926347.1">
    <property type="nucleotide sequence ID" value="NZ_BAAAYK010000038.1"/>
</dbReference>
<feature type="domain" description="Transcription regulator PadR N-terminal" evidence="1">
    <location>
        <begin position="7"/>
        <end position="78"/>
    </location>
</feature>
<evidence type="ECO:0000259" key="1">
    <source>
        <dbReference type="Pfam" id="PF03551"/>
    </source>
</evidence>
<dbReference type="Gene3D" id="1.10.10.10">
    <property type="entry name" value="Winged helix-like DNA-binding domain superfamily/Winged helix DNA-binding domain"/>
    <property type="match status" value="1"/>
</dbReference>
<dbReference type="EMBL" id="BAAAYK010000038">
    <property type="protein sequence ID" value="GAA3357295.1"/>
    <property type="molecule type" value="Genomic_DNA"/>
</dbReference>
<dbReference type="Proteomes" id="UP001500483">
    <property type="component" value="Unassembled WGS sequence"/>
</dbReference>
<accession>A0ABP6RNJ2</accession>
<dbReference type="SUPFAM" id="SSF46785">
    <property type="entry name" value="Winged helix' DNA-binding domain"/>
    <property type="match status" value="1"/>
</dbReference>